<feature type="compositionally biased region" description="Basic and acidic residues" evidence="1">
    <location>
        <begin position="415"/>
        <end position="434"/>
    </location>
</feature>
<reference evidence="3" key="1">
    <citation type="submission" date="2020-06" db="EMBL/GenBank/DDBJ databases">
        <title>WGS assembly of Ceratodon purpureus strain R40.</title>
        <authorList>
            <person name="Carey S.B."/>
            <person name="Jenkins J."/>
            <person name="Shu S."/>
            <person name="Lovell J.T."/>
            <person name="Sreedasyam A."/>
            <person name="Maumus F."/>
            <person name="Tiley G.P."/>
            <person name="Fernandez-Pozo N."/>
            <person name="Barry K."/>
            <person name="Chen C."/>
            <person name="Wang M."/>
            <person name="Lipzen A."/>
            <person name="Daum C."/>
            <person name="Saski C.A."/>
            <person name="Payton A.C."/>
            <person name="Mcbreen J.C."/>
            <person name="Conrad R.E."/>
            <person name="Kollar L.M."/>
            <person name="Olsson S."/>
            <person name="Huttunen S."/>
            <person name="Landis J.B."/>
            <person name="Wickett N.J."/>
            <person name="Johnson M.G."/>
            <person name="Rensing S.A."/>
            <person name="Grimwood J."/>
            <person name="Schmutz J."/>
            <person name="Mcdaniel S.F."/>
        </authorList>
    </citation>
    <scope>NUCLEOTIDE SEQUENCE</scope>
    <source>
        <strain evidence="3">R40</strain>
    </source>
</reference>
<feature type="compositionally biased region" description="Low complexity" evidence="1">
    <location>
        <begin position="37"/>
        <end position="51"/>
    </location>
</feature>
<organism evidence="3 4">
    <name type="scientific">Ceratodon purpureus</name>
    <name type="common">Fire moss</name>
    <name type="synonym">Dicranum purpureum</name>
    <dbReference type="NCBI Taxonomy" id="3225"/>
    <lineage>
        <taxon>Eukaryota</taxon>
        <taxon>Viridiplantae</taxon>
        <taxon>Streptophyta</taxon>
        <taxon>Embryophyta</taxon>
        <taxon>Bryophyta</taxon>
        <taxon>Bryophytina</taxon>
        <taxon>Bryopsida</taxon>
        <taxon>Dicranidae</taxon>
        <taxon>Pseudoditrichales</taxon>
        <taxon>Ditrichaceae</taxon>
        <taxon>Ceratodon</taxon>
    </lineage>
</organism>
<dbReference type="AlphaFoldDB" id="A0A8T0I1D5"/>
<feature type="compositionally biased region" description="Basic residues" evidence="1">
    <location>
        <begin position="798"/>
        <end position="813"/>
    </location>
</feature>
<comment type="caution">
    <text evidence="3">The sequence shown here is derived from an EMBL/GenBank/DDBJ whole genome shotgun (WGS) entry which is preliminary data.</text>
</comment>
<feature type="region of interest" description="Disordered" evidence="1">
    <location>
        <begin position="796"/>
        <end position="863"/>
    </location>
</feature>
<dbReference type="Pfam" id="PF01764">
    <property type="entry name" value="Lipase_3"/>
    <property type="match status" value="1"/>
</dbReference>
<dbReference type="EMBL" id="CM026425">
    <property type="protein sequence ID" value="KAG0576483.1"/>
    <property type="molecule type" value="Genomic_DNA"/>
</dbReference>
<feature type="compositionally biased region" description="Basic and acidic residues" evidence="1">
    <location>
        <begin position="112"/>
        <end position="121"/>
    </location>
</feature>
<proteinExistence type="predicted"/>
<evidence type="ECO:0000313" key="3">
    <source>
        <dbReference type="EMBL" id="KAG0576483.1"/>
    </source>
</evidence>
<dbReference type="CDD" id="cd00519">
    <property type="entry name" value="Lipase_3"/>
    <property type="match status" value="1"/>
</dbReference>
<evidence type="ECO:0000259" key="2">
    <source>
        <dbReference type="Pfam" id="PF01764"/>
    </source>
</evidence>
<dbReference type="InterPro" id="IPR029058">
    <property type="entry name" value="AB_hydrolase_fold"/>
</dbReference>
<dbReference type="GO" id="GO:0006629">
    <property type="term" value="P:lipid metabolic process"/>
    <property type="evidence" value="ECO:0007669"/>
    <property type="project" value="InterPro"/>
</dbReference>
<keyword evidence="4" id="KW-1185">Reference proteome</keyword>
<dbReference type="InterPro" id="IPR043367">
    <property type="entry name" value="PLIP1/2/3"/>
</dbReference>
<name>A0A8T0I1D5_CERPU</name>
<feature type="compositionally biased region" description="Low complexity" evidence="1">
    <location>
        <begin position="16"/>
        <end position="27"/>
    </location>
</feature>
<dbReference type="Gene3D" id="3.40.50.1820">
    <property type="entry name" value="alpha/beta hydrolase"/>
    <property type="match status" value="1"/>
</dbReference>
<gene>
    <name evidence="3" type="ORF">KC19_5G083600</name>
</gene>
<dbReference type="SUPFAM" id="SSF53474">
    <property type="entry name" value="alpha/beta-Hydrolases"/>
    <property type="match status" value="1"/>
</dbReference>
<accession>A0A8T0I1D5</accession>
<feature type="region of interest" description="Disordered" evidence="1">
    <location>
        <begin position="327"/>
        <end position="346"/>
    </location>
</feature>
<dbReference type="Proteomes" id="UP000822688">
    <property type="component" value="Chromosome 5"/>
</dbReference>
<dbReference type="InterPro" id="IPR002921">
    <property type="entry name" value="Fungal_lipase-type"/>
</dbReference>
<feature type="compositionally biased region" description="Low complexity" evidence="1">
    <location>
        <begin position="63"/>
        <end position="73"/>
    </location>
</feature>
<sequence length="863" mass="95910">MNVLLCRPQGSLLCARASAGDNSGSSADSEKTRKPQSVKPSLVASPSPVLSHAVDEKHEEGESPPSASTSFSKSLPLPLPIHLTLPSLPHKSVLPSPLKFLWFHRENSLEKDISEEKKDEPNNADPLSLTSAPRLGDVEPTSEGVESGTDDTQPHKLEEESTSGVTDKLRSWVPNLVNLAYLQSKYGFGFPRSGGEEADHQVRVPGLCHECECDTCGGDHYLQSEAKLKKYVMRFEVPVVHDKDTFKEYLHRVQYSDLQFIAHMAFLANQAYYIPEIKTDELLKHHGLRFVTSSLERKAVLAAKEKALLEAKEKSSGSNDAISTVKAEAQENDSNGAEVKTEDGKLGPAKSTYAMAATAASYLAFQTKSFLPFKSSAPDQNAPKEEEDDIAVASDDDEEEFFRYLELEAYIDEKSEENAKLPTDEEVLSEEKSKVSSPEGKQALEEASSMKPENQVTSGIAPVAGAAAASRLMASDDETKDAVAEELQSDAVCPSEWFVCDEEDTNTRYFVIQGSDSLASWQANLLFESSLFEDPEWGVMVHRGFYEAAKGLYEQLMPLIQAHVDRHGDKAKFYFTGHSLGGSLSTLLTLMLRHRGVLPLSALLPVYTFGSPSIMCGGDWLLEKLGFPLNHIRSVVMHYDIVPRSFACHYPDQIVEVLKRLNGTFRKHACLEQQKLMYATMGKMLIVQPDQQQAPHHPLLPPGGALYEVRHPKHDIYQDTLKDPHSQTMAMAKEVRSAERSFLNTPHPLEILIDPASYGSEGTISRDHDCASYVRAVNTALKKEFRKWRRLDRDQKRIRTPLKRSKSGKRYSRPGKDTKSSVENGPIAADSNKLQRSRSFSELEENASRRDIASDSQMEPLSR</sequence>
<dbReference type="PANTHER" id="PTHR46483:SF4">
    <property type="entry name" value="PHOSPHOLIPASE A1 PLIP2, CHLOROPLASTIC"/>
    <property type="match status" value="1"/>
</dbReference>
<feature type="region of interest" description="Disordered" evidence="1">
    <location>
        <begin position="16"/>
        <end position="73"/>
    </location>
</feature>
<dbReference type="PANTHER" id="PTHR46483">
    <property type="entry name" value="PHOSPHOLIPASE A1 PLIP2, CHLOROPLASTIC"/>
    <property type="match status" value="1"/>
</dbReference>
<dbReference type="GO" id="GO:0008970">
    <property type="term" value="F:phospholipase A1 activity"/>
    <property type="evidence" value="ECO:0007669"/>
    <property type="project" value="InterPro"/>
</dbReference>
<feature type="region of interest" description="Disordered" evidence="1">
    <location>
        <begin position="112"/>
        <end position="163"/>
    </location>
</feature>
<evidence type="ECO:0000256" key="1">
    <source>
        <dbReference type="SAM" id="MobiDB-lite"/>
    </source>
</evidence>
<feature type="region of interest" description="Disordered" evidence="1">
    <location>
        <begin position="415"/>
        <end position="456"/>
    </location>
</feature>
<feature type="domain" description="Fungal lipase-type" evidence="2">
    <location>
        <begin position="510"/>
        <end position="648"/>
    </location>
</feature>
<feature type="compositionally biased region" description="Polar residues" evidence="1">
    <location>
        <begin position="854"/>
        <end position="863"/>
    </location>
</feature>
<protein>
    <recommendedName>
        <fullName evidence="2">Fungal lipase-type domain-containing protein</fullName>
    </recommendedName>
</protein>
<evidence type="ECO:0000313" key="4">
    <source>
        <dbReference type="Proteomes" id="UP000822688"/>
    </source>
</evidence>